<dbReference type="InterPro" id="IPR004358">
    <property type="entry name" value="Sig_transdc_His_kin-like_C"/>
</dbReference>
<dbReference type="PROSITE" id="PS50109">
    <property type="entry name" value="HIS_KIN"/>
    <property type="match status" value="1"/>
</dbReference>
<name>A0A2T0W581_9RHOB</name>
<dbReference type="SUPFAM" id="SSF52172">
    <property type="entry name" value="CheY-like"/>
    <property type="match status" value="2"/>
</dbReference>
<evidence type="ECO:0000259" key="13">
    <source>
        <dbReference type="PROSITE" id="PS50109"/>
    </source>
</evidence>
<evidence type="ECO:0000256" key="9">
    <source>
        <dbReference type="ARBA" id="ARBA00064003"/>
    </source>
</evidence>
<evidence type="ECO:0000256" key="10">
    <source>
        <dbReference type="ARBA" id="ARBA00068150"/>
    </source>
</evidence>
<evidence type="ECO:0000256" key="4">
    <source>
        <dbReference type="ARBA" id="ARBA00022679"/>
    </source>
</evidence>
<dbReference type="CDD" id="cd17546">
    <property type="entry name" value="REC_hyHK_CKI1_RcsC-like"/>
    <property type="match status" value="1"/>
</dbReference>
<dbReference type="Gene3D" id="3.30.565.10">
    <property type="entry name" value="Histidine kinase-like ATPase, C-terminal domain"/>
    <property type="match status" value="1"/>
</dbReference>
<reference evidence="15 16" key="1">
    <citation type="submission" date="2018-03" db="EMBL/GenBank/DDBJ databases">
        <title>Genomic Encyclopedia of Archaeal and Bacterial Type Strains, Phase II (KMG-II): from individual species to whole genera.</title>
        <authorList>
            <person name="Goeker M."/>
        </authorList>
    </citation>
    <scope>NUCLEOTIDE SEQUENCE [LARGE SCALE GENOMIC DNA]</scope>
    <source>
        <strain evidence="15 16">DSM 101533</strain>
    </source>
</reference>
<dbReference type="InterPro" id="IPR001789">
    <property type="entry name" value="Sig_transdc_resp-reg_receiver"/>
</dbReference>
<dbReference type="Proteomes" id="UP000238007">
    <property type="component" value="Unassembled WGS sequence"/>
</dbReference>
<keyword evidence="12" id="KW-0472">Membrane</keyword>
<proteinExistence type="predicted"/>
<dbReference type="PRINTS" id="PR00344">
    <property type="entry name" value="BCTRLSENSOR"/>
</dbReference>
<dbReference type="CDD" id="cd00156">
    <property type="entry name" value="REC"/>
    <property type="match status" value="1"/>
</dbReference>
<dbReference type="EMBL" id="PVTP01000001">
    <property type="protein sequence ID" value="PRY80638.1"/>
    <property type="molecule type" value="Genomic_DNA"/>
</dbReference>
<dbReference type="PROSITE" id="PS50110">
    <property type="entry name" value="RESPONSE_REGULATORY"/>
    <property type="match status" value="2"/>
</dbReference>
<gene>
    <name evidence="15" type="ORF">CLV80_101493</name>
</gene>
<dbReference type="Pfam" id="PF00512">
    <property type="entry name" value="HisKA"/>
    <property type="match status" value="1"/>
</dbReference>
<dbReference type="CDD" id="cd00082">
    <property type="entry name" value="HisKA"/>
    <property type="match status" value="1"/>
</dbReference>
<evidence type="ECO:0000313" key="15">
    <source>
        <dbReference type="EMBL" id="PRY80638.1"/>
    </source>
</evidence>
<dbReference type="Pfam" id="PF02518">
    <property type="entry name" value="HATPase_c"/>
    <property type="match status" value="1"/>
</dbReference>
<evidence type="ECO:0000256" key="5">
    <source>
        <dbReference type="ARBA" id="ARBA00022741"/>
    </source>
</evidence>
<dbReference type="OrthoDB" id="9801651at2"/>
<comment type="caution">
    <text evidence="15">The sequence shown here is derived from an EMBL/GenBank/DDBJ whole genome shotgun (WGS) entry which is preliminary data.</text>
</comment>
<feature type="domain" description="Response regulatory" evidence="14">
    <location>
        <begin position="612"/>
        <end position="731"/>
    </location>
</feature>
<protein>
    <recommendedName>
        <fullName evidence="10">Sensory/regulatory protein RpfC</fullName>
        <ecNumber evidence="2">2.7.13.3</ecNumber>
    </recommendedName>
</protein>
<feature type="transmembrane region" description="Helical" evidence="12">
    <location>
        <begin position="185"/>
        <end position="204"/>
    </location>
</feature>
<keyword evidence="7" id="KW-0067">ATP-binding</keyword>
<evidence type="ECO:0000313" key="16">
    <source>
        <dbReference type="Proteomes" id="UP000238007"/>
    </source>
</evidence>
<keyword evidence="12" id="KW-1133">Transmembrane helix</keyword>
<dbReference type="SMART" id="SM00387">
    <property type="entry name" value="HATPase_c"/>
    <property type="match status" value="1"/>
</dbReference>
<dbReference type="InterPro" id="IPR011006">
    <property type="entry name" value="CheY-like_superfamily"/>
</dbReference>
<keyword evidence="4" id="KW-0808">Transferase</keyword>
<dbReference type="EC" id="2.7.13.3" evidence="2"/>
<feature type="modified residue" description="4-aspartylphosphate" evidence="11">
    <location>
        <position position="661"/>
    </location>
</feature>
<dbReference type="InterPro" id="IPR036097">
    <property type="entry name" value="HisK_dim/P_sf"/>
</dbReference>
<dbReference type="SUPFAM" id="SSF47384">
    <property type="entry name" value="Homodimeric domain of signal transducing histidine kinase"/>
    <property type="match status" value="1"/>
</dbReference>
<feature type="domain" description="Response regulatory" evidence="14">
    <location>
        <begin position="470"/>
        <end position="589"/>
    </location>
</feature>
<dbReference type="FunFam" id="1.10.287.130:FF:000002">
    <property type="entry name" value="Two-component osmosensing histidine kinase"/>
    <property type="match status" value="1"/>
</dbReference>
<dbReference type="RefSeq" id="WP_133169736.1">
    <property type="nucleotide sequence ID" value="NZ_PVTP01000001.1"/>
</dbReference>
<dbReference type="AlphaFoldDB" id="A0A2T0W581"/>
<keyword evidence="8" id="KW-0902">Two-component regulatory system</keyword>
<dbReference type="CDD" id="cd16922">
    <property type="entry name" value="HATPase_EvgS-ArcB-TorS-like"/>
    <property type="match status" value="1"/>
</dbReference>
<dbReference type="InterPro" id="IPR003594">
    <property type="entry name" value="HATPase_dom"/>
</dbReference>
<comment type="catalytic activity">
    <reaction evidence="1">
        <text>ATP + protein L-histidine = ADP + protein N-phospho-L-histidine.</text>
        <dbReference type="EC" id="2.7.13.3"/>
    </reaction>
</comment>
<comment type="subunit">
    <text evidence="9">At low DSF concentrations, interacts with RpfF.</text>
</comment>
<evidence type="ECO:0000256" key="3">
    <source>
        <dbReference type="ARBA" id="ARBA00022553"/>
    </source>
</evidence>
<dbReference type="FunFam" id="3.30.565.10:FF:000010">
    <property type="entry name" value="Sensor histidine kinase RcsC"/>
    <property type="match status" value="1"/>
</dbReference>
<dbReference type="SUPFAM" id="SSF55874">
    <property type="entry name" value="ATPase domain of HSP90 chaperone/DNA topoisomerase II/histidine kinase"/>
    <property type="match status" value="1"/>
</dbReference>
<evidence type="ECO:0000256" key="11">
    <source>
        <dbReference type="PROSITE-ProRule" id="PRU00169"/>
    </source>
</evidence>
<dbReference type="Gene3D" id="3.40.50.2300">
    <property type="match status" value="2"/>
</dbReference>
<dbReference type="GO" id="GO:0000155">
    <property type="term" value="F:phosphorelay sensor kinase activity"/>
    <property type="evidence" value="ECO:0007669"/>
    <property type="project" value="InterPro"/>
</dbReference>
<dbReference type="PANTHER" id="PTHR45339:SF5">
    <property type="entry name" value="HISTIDINE KINASE"/>
    <property type="match status" value="1"/>
</dbReference>
<keyword evidence="16" id="KW-1185">Reference proteome</keyword>
<dbReference type="SMART" id="SM00448">
    <property type="entry name" value="REC"/>
    <property type="match status" value="2"/>
</dbReference>
<evidence type="ECO:0000256" key="2">
    <source>
        <dbReference type="ARBA" id="ARBA00012438"/>
    </source>
</evidence>
<feature type="modified residue" description="4-aspartylphosphate" evidence="11">
    <location>
        <position position="522"/>
    </location>
</feature>
<keyword evidence="5" id="KW-0547">Nucleotide-binding</keyword>
<evidence type="ECO:0000256" key="8">
    <source>
        <dbReference type="ARBA" id="ARBA00023012"/>
    </source>
</evidence>
<evidence type="ECO:0000256" key="12">
    <source>
        <dbReference type="SAM" id="Phobius"/>
    </source>
</evidence>
<evidence type="ECO:0000256" key="6">
    <source>
        <dbReference type="ARBA" id="ARBA00022777"/>
    </source>
</evidence>
<organism evidence="15 16">
    <name type="scientific">Yoonia maritima</name>
    <dbReference type="NCBI Taxonomy" id="1435347"/>
    <lineage>
        <taxon>Bacteria</taxon>
        <taxon>Pseudomonadati</taxon>
        <taxon>Pseudomonadota</taxon>
        <taxon>Alphaproteobacteria</taxon>
        <taxon>Rhodobacterales</taxon>
        <taxon>Paracoccaceae</taxon>
        <taxon>Yoonia</taxon>
    </lineage>
</organism>
<dbReference type="GO" id="GO:0005524">
    <property type="term" value="F:ATP binding"/>
    <property type="evidence" value="ECO:0007669"/>
    <property type="project" value="UniProtKB-KW"/>
</dbReference>
<dbReference type="SMART" id="SM00388">
    <property type="entry name" value="HisKA"/>
    <property type="match status" value="1"/>
</dbReference>
<accession>A0A2T0W581</accession>
<evidence type="ECO:0000256" key="7">
    <source>
        <dbReference type="ARBA" id="ARBA00022840"/>
    </source>
</evidence>
<dbReference type="Gene3D" id="1.10.287.130">
    <property type="match status" value="1"/>
</dbReference>
<sequence length="746" mass="81467">MKRNLVLVLAIGFAVYASIVATKRLTTNMAHETIAARSEASASTWVAHFSSQIDGFRGIIRNGSADAEQIRILNEAQNFVDVFRFKIFDSTGHLILLSDNVDVSDASFLIDDETNSTALNVIETGVQVTQVNDGREKENRPDWYAETYYPLVEEGTVVGVAEVYVDVSEAHDTILGAFKDLSISLVYILLLSALVPIGIILWSLRHLQRSNRQLEDAKEAASSAAQAKSRFLANMSHEIRTPMNGVIGMAELLSETNLDKEQKSLTETIVQSAAALLTIINDVLDFSKIDSGHISISTHPFNIHACIQDAAVLLAPAAEGKDLELCVDIADDVPVWVEGDDARLRQCLLNLIGNAVKFTKTGHIEINAKMDGPDSMRFSVKDTGIGIPSDKEHKIFADFEQVENSETREIEGTGLGLAITRKLIELMGGAIEFESELGVGTEFYFSLPLKSTEPSASTLSATSVEIAGLHALIVDDLDVNRRILTDRLKSFGMTSEVADSYEAALELLVEHPDRKFDIAILDHHMPVRSGADLAEAMRSNPVTAKIPIIFLSSGNLEDLRGQADLMGIDILVNKPVRTSDLENAISTATSRSAEPILNAKDYNDGSLHFGMRVAVVEDNVINRVLMEKIIGPVVDDLILWENGQIAVDAISDWKPDLVFMDISMPVLDGLSATREIRGLEHLNGSKEVPIIALTANAMAEDMQRCLDAGMNGYLSKPLRKHDIYDILSANEPAGNHHITTKADTST</sequence>
<keyword evidence="12" id="KW-0812">Transmembrane</keyword>
<evidence type="ECO:0000256" key="1">
    <source>
        <dbReference type="ARBA" id="ARBA00000085"/>
    </source>
</evidence>
<dbReference type="InterPro" id="IPR003661">
    <property type="entry name" value="HisK_dim/P_dom"/>
</dbReference>
<dbReference type="Pfam" id="PF00072">
    <property type="entry name" value="Response_reg"/>
    <property type="match status" value="2"/>
</dbReference>
<dbReference type="InterPro" id="IPR005467">
    <property type="entry name" value="His_kinase_dom"/>
</dbReference>
<feature type="domain" description="Histidine kinase" evidence="13">
    <location>
        <begin position="234"/>
        <end position="451"/>
    </location>
</feature>
<keyword evidence="6 15" id="KW-0418">Kinase</keyword>
<keyword evidence="3 11" id="KW-0597">Phosphoprotein</keyword>
<dbReference type="PANTHER" id="PTHR45339">
    <property type="entry name" value="HYBRID SIGNAL TRANSDUCTION HISTIDINE KINASE J"/>
    <property type="match status" value="1"/>
</dbReference>
<evidence type="ECO:0000259" key="14">
    <source>
        <dbReference type="PROSITE" id="PS50110"/>
    </source>
</evidence>
<dbReference type="InterPro" id="IPR036890">
    <property type="entry name" value="HATPase_C_sf"/>
</dbReference>